<evidence type="ECO:0000259" key="7">
    <source>
        <dbReference type="Pfam" id="PF14824"/>
    </source>
</evidence>
<dbReference type="InterPro" id="IPR028161">
    <property type="entry name" value="Met8-like"/>
</dbReference>
<evidence type="ECO:0000313" key="8">
    <source>
        <dbReference type="EMBL" id="ATL49635.1"/>
    </source>
</evidence>
<reference evidence="8 9" key="1">
    <citation type="submission" date="2017-10" db="EMBL/GenBank/DDBJ databases">
        <title>Paenichitinophaga pekingensis gen. nov., sp. nov., isolated from activated sludge.</title>
        <authorList>
            <person name="Jin D."/>
            <person name="Kong X."/>
            <person name="Deng Y."/>
            <person name="Bai Z."/>
        </authorList>
    </citation>
    <scope>NUCLEOTIDE SEQUENCE [LARGE SCALE GENOMIC DNA]</scope>
    <source>
        <strain evidence="8 9">13</strain>
    </source>
</reference>
<dbReference type="EC" id="1.3.1.76" evidence="2"/>
<feature type="domain" description="Siroheme synthase central" evidence="7">
    <location>
        <begin position="126"/>
        <end position="150"/>
    </location>
</feature>
<evidence type="ECO:0000313" key="9">
    <source>
        <dbReference type="Proteomes" id="UP000220133"/>
    </source>
</evidence>
<keyword evidence="4" id="KW-0520">NAD</keyword>
<dbReference type="PANTHER" id="PTHR35330">
    <property type="entry name" value="SIROHEME BIOSYNTHESIS PROTEIN MET8"/>
    <property type="match status" value="1"/>
</dbReference>
<evidence type="ECO:0000256" key="5">
    <source>
        <dbReference type="ARBA" id="ARBA00023244"/>
    </source>
</evidence>
<keyword evidence="3" id="KW-0560">Oxidoreductase</keyword>
<dbReference type="RefSeq" id="WP_098196002.1">
    <property type="nucleotide sequence ID" value="NZ_CP023777.1"/>
</dbReference>
<dbReference type="Proteomes" id="UP000220133">
    <property type="component" value="Chromosome"/>
</dbReference>
<dbReference type="UniPathway" id="UPA00262">
    <property type="reaction ID" value="UER00222"/>
</dbReference>
<dbReference type="KEGG" id="cbae:COR50_22025"/>
<dbReference type="GO" id="GO:0004325">
    <property type="term" value="F:ferrochelatase activity"/>
    <property type="evidence" value="ECO:0007669"/>
    <property type="project" value="InterPro"/>
</dbReference>
<dbReference type="PANTHER" id="PTHR35330:SF1">
    <property type="entry name" value="SIROHEME BIOSYNTHESIS PROTEIN MET8"/>
    <property type="match status" value="1"/>
</dbReference>
<dbReference type="Gene3D" id="3.40.50.720">
    <property type="entry name" value="NAD(P)-binding Rossmann-like Domain"/>
    <property type="match status" value="1"/>
</dbReference>
<dbReference type="Gene3D" id="3.30.160.110">
    <property type="entry name" value="Siroheme synthase, domain 2"/>
    <property type="match status" value="1"/>
</dbReference>
<protein>
    <recommendedName>
        <fullName evidence="2">precorrin-2 dehydrogenase</fullName>
        <ecNumber evidence="2">1.3.1.76</ecNumber>
    </recommendedName>
</protein>
<comment type="pathway">
    <text evidence="1">Porphyrin-containing compound metabolism; siroheme biosynthesis; sirohydrochlorin from precorrin-2: step 1/1.</text>
</comment>
<dbReference type="Pfam" id="PF14824">
    <property type="entry name" value="Sirohm_synth_M"/>
    <property type="match status" value="1"/>
</dbReference>
<comment type="catalytic activity">
    <reaction evidence="6">
        <text>precorrin-2 + NAD(+) = sirohydrochlorin + NADH + 2 H(+)</text>
        <dbReference type="Rhea" id="RHEA:15613"/>
        <dbReference type="ChEBI" id="CHEBI:15378"/>
        <dbReference type="ChEBI" id="CHEBI:57540"/>
        <dbReference type="ChEBI" id="CHEBI:57945"/>
        <dbReference type="ChEBI" id="CHEBI:58351"/>
        <dbReference type="ChEBI" id="CHEBI:58827"/>
        <dbReference type="EC" id="1.3.1.76"/>
    </reaction>
</comment>
<evidence type="ECO:0000256" key="2">
    <source>
        <dbReference type="ARBA" id="ARBA00012400"/>
    </source>
</evidence>
<dbReference type="Pfam" id="PF13241">
    <property type="entry name" value="NAD_binding_7"/>
    <property type="match status" value="1"/>
</dbReference>
<dbReference type="InterPro" id="IPR006367">
    <property type="entry name" value="Sirohaem_synthase_N"/>
</dbReference>
<dbReference type="SUPFAM" id="SSF51735">
    <property type="entry name" value="NAD(P)-binding Rossmann-fold domains"/>
    <property type="match status" value="1"/>
</dbReference>
<gene>
    <name evidence="8" type="ORF">COR50_22025</name>
</gene>
<accession>A0A291R0D5</accession>
<evidence type="ECO:0000256" key="6">
    <source>
        <dbReference type="ARBA" id="ARBA00047561"/>
    </source>
</evidence>
<keyword evidence="5" id="KW-0627">Porphyrin biosynthesis</keyword>
<evidence type="ECO:0000256" key="4">
    <source>
        <dbReference type="ARBA" id="ARBA00023027"/>
    </source>
</evidence>
<dbReference type="OrthoDB" id="45564at2"/>
<dbReference type="NCBIfam" id="TIGR01470">
    <property type="entry name" value="cysG_Nterm"/>
    <property type="match status" value="1"/>
</dbReference>
<dbReference type="InterPro" id="IPR028281">
    <property type="entry name" value="Sirohaem_synthase_central"/>
</dbReference>
<sequence>MDENHLFPVFFKLEQLQVLVVGGGNIGFEKVNAMLQNAPAARITVVATFFKPELEALAQRSSGVELVQKPFSCGDVFGKQLVIAATNDRELNQCVWEKAKASKVLINVADTPELCDFYLGSVVTKGNLKIAISTNGKSPTIAKRIKEVLQDSLPDGINELLHNLNQLRERLKGDFAEKVKQLNKITAPLVEKKSS</sequence>
<proteinExistence type="predicted"/>
<evidence type="ECO:0000256" key="3">
    <source>
        <dbReference type="ARBA" id="ARBA00023002"/>
    </source>
</evidence>
<dbReference type="InterPro" id="IPR036291">
    <property type="entry name" value="NAD(P)-bd_dom_sf"/>
</dbReference>
<dbReference type="EMBL" id="CP023777">
    <property type="protein sequence ID" value="ATL49635.1"/>
    <property type="molecule type" value="Genomic_DNA"/>
</dbReference>
<dbReference type="GO" id="GO:0019354">
    <property type="term" value="P:siroheme biosynthetic process"/>
    <property type="evidence" value="ECO:0007669"/>
    <property type="project" value="UniProtKB-UniPathway"/>
</dbReference>
<keyword evidence="9" id="KW-1185">Reference proteome</keyword>
<organism evidence="8 9">
    <name type="scientific">Chitinophaga caeni</name>
    <dbReference type="NCBI Taxonomy" id="2029983"/>
    <lineage>
        <taxon>Bacteria</taxon>
        <taxon>Pseudomonadati</taxon>
        <taxon>Bacteroidota</taxon>
        <taxon>Chitinophagia</taxon>
        <taxon>Chitinophagales</taxon>
        <taxon>Chitinophagaceae</taxon>
        <taxon>Chitinophaga</taxon>
    </lineage>
</organism>
<dbReference type="AlphaFoldDB" id="A0A291R0D5"/>
<evidence type="ECO:0000256" key="1">
    <source>
        <dbReference type="ARBA" id="ARBA00005010"/>
    </source>
</evidence>
<dbReference type="SUPFAM" id="SSF75615">
    <property type="entry name" value="Siroheme synthase middle domains-like"/>
    <property type="match status" value="1"/>
</dbReference>
<dbReference type="GO" id="GO:0043115">
    <property type="term" value="F:precorrin-2 dehydrogenase activity"/>
    <property type="evidence" value="ECO:0007669"/>
    <property type="project" value="UniProtKB-EC"/>
</dbReference>
<name>A0A291R0D5_9BACT</name>